<feature type="domain" description="ABC transporter" evidence="11">
    <location>
        <begin position="543"/>
        <end position="778"/>
    </location>
</feature>
<evidence type="ECO:0000259" key="11">
    <source>
        <dbReference type="PROSITE" id="PS50893"/>
    </source>
</evidence>
<evidence type="ECO:0000313" key="14">
    <source>
        <dbReference type="EMBL" id="PZP54657.1"/>
    </source>
</evidence>
<dbReference type="InterPro" id="IPR017871">
    <property type="entry name" value="ABC_transporter-like_CS"/>
</dbReference>
<dbReference type="Pfam" id="PF00005">
    <property type="entry name" value="ABC_tran"/>
    <property type="match status" value="1"/>
</dbReference>
<dbReference type="GO" id="GO:0016887">
    <property type="term" value="F:ATP hydrolysis activity"/>
    <property type="evidence" value="ECO:0007669"/>
    <property type="project" value="InterPro"/>
</dbReference>
<comment type="subcellular location">
    <subcellularLocation>
        <location evidence="1">Cell membrane</location>
        <topology evidence="1">Multi-pass membrane protein</topology>
    </subcellularLocation>
</comment>
<feature type="transmembrane region" description="Helical" evidence="10">
    <location>
        <begin position="265"/>
        <end position="282"/>
    </location>
</feature>
<dbReference type="GO" id="GO:0034040">
    <property type="term" value="F:ATPase-coupled lipid transmembrane transporter activity"/>
    <property type="evidence" value="ECO:0007669"/>
    <property type="project" value="TreeGrafter"/>
</dbReference>
<feature type="compositionally biased region" description="Polar residues" evidence="9">
    <location>
        <begin position="12"/>
        <end position="28"/>
    </location>
</feature>
<dbReference type="PROSITE" id="PS50990">
    <property type="entry name" value="PEPTIDASE_C39"/>
    <property type="match status" value="1"/>
</dbReference>
<dbReference type="PROSITE" id="PS00211">
    <property type="entry name" value="ABC_TRANSPORTER_1"/>
    <property type="match status" value="1"/>
</dbReference>
<dbReference type="SUPFAM" id="SSF52540">
    <property type="entry name" value="P-loop containing nucleoside triphosphate hydrolases"/>
    <property type="match status" value="1"/>
</dbReference>
<gene>
    <name evidence="14" type="ORF">DI586_09230</name>
</gene>
<evidence type="ECO:0000256" key="5">
    <source>
        <dbReference type="ARBA" id="ARBA00022741"/>
    </source>
</evidence>
<sequence>MSDPKIIPPINGPQSASQAANEGYNQAQDPAYAGGSDPSQVQENPDAWPLEADRMAVTAPLIEALQIMAGYYGRRTSFNSLTSGLPIPATGITPVLFERAAARADLHARLAERSLEALAIAPNLPCILVLEHKQACILWDVKHPEGHPPKKEAGKDAVIHAETELLVQFPETPDEKKVFKLSELKEVYTNYAFYIRPIARMDERAGSARIDTARDWFWGALKSNMKIYKEVMLATLMINVFALASTLYIMNVYDRVIPNAAYETLWVLSLGALTVYVFDFIMKNMRSYFLDIAGRKSDVKISGKLFEQVLGMTLAARPASAGVLASNMREFETIRDFFTSATMTAIVDVPFSLMFVLVIAIIAGPLAIIPLAAIPIVVIVGWFLQKPMQKIMRQSMNENAMKNALLFETITGLETIKTQAAEGHVQRRWEELVEKGSRTSVQSKRVASFALNFSMFMQSITTIAIVITGVYLISAGTITQGALVASVILVGRALGPLSQIAALLTRFNQSWQALNALEELMKKPVERPADKHFISLPRVHGHVEFRDVTFKYPGQTHAALNSISFAIEPGDSVGIIGAVGSGKTTLERLLINLYQPETGAILLDGTDVRQIDPGDLRRNVGAVQQSPNLFYGSVRDNITMGHETAPDRAVIRAAELSGVMEFLRDSEKGLDTQVGERGESLSGGQRQAVAIARALLYDPSVLIMDEPTASMDPTSEMRLKKRLKELSKNKTTILITHKGTMLEIVNKLILIDRGRILAYGPKDEILRRLQNRDFTGSAA</sequence>
<feature type="domain" description="ABC transmembrane type-1" evidence="12">
    <location>
        <begin position="231"/>
        <end position="509"/>
    </location>
</feature>
<dbReference type="EMBL" id="QFOT01000119">
    <property type="protein sequence ID" value="PZP54657.1"/>
    <property type="molecule type" value="Genomic_DNA"/>
</dbReference>
<dbReference type="InterPro" id="IPR011527">
    <property type="entry name" value="ABC1_TM_dom"/>
</dbReference>
<dbReference type="InterPro" id="IPR005074">
    <property type="entry name" value="Peptidase_C39"/>
</dbReference>
<dbReference type="GO" id="GO:0005886">
    <property type="term" value="C:plasma membrane"/>
    <property type="evidence" value="ECO:0007669"/>
    <property type="project" value="UniProtKB-SubCell"/>
</dbReference>
<dbReference type="GO" id="GO:0005524">
    <property type="term" value="F:ATP binding"/>
    <property type="evidence" value="ECO:0007669"/>
    <property type="project" value="UniProtKB-KW"/>
</dbReference>
<dbReference type="SUPFAM" id="SSF90123">
    <property type="entry name" value="ABC transporter transmembrane region"/>
    <property type="match status" value="1"/>
</dbReference>
<feature type="domain" description="Peptidase C39" evidence="13">
    <location>
        <begin position="51"/>
        <end position="195"/>
    </location>
</feature>
<accession>A0A2W5FLJ5</accession>
<evidence type="ECO:0000256" key="2">
    <source>
        <dbReference type="ARBA" id="ARBA00022448"/>
    </source>
</evidence>
<dbReference type="Gene3D" id="3.90.70.10">
    <property type="entry name" value="Cysteine proteinases"/>
    <property type="match status" value="1"/>
</dbReference>
<dbReference type="InterPro" id="IPR003439">
    <property type="entry name" value="ABC_transporter-like_ATP-bd"/>
</dbReference>
<dbReference type="FunFam" id="3.40.50.300:FF:000299">
    <property type="entry name" value="ABC transporter ATP-binding protein/permease"/>
    <property type="match status" value="1"/>
</dbReference>
<feature type="transmembrane region" description="Helical" evidence="10">
    <location>
        <begin position="449"/>
        <end position="474"/>
    </location>
</feature>
<evidence type="ECO:0000313" key="15">
    <source>
        <dbReference type="Proteomes" id="UP000249739"/>
    </source>
</evidence>
<evidence type="ECO:0000256" key="7">
    <source>
        <dbReference type="ARBA" id="ARBA00022989"/>
    </source>
</evidence>
<reference evidence="14 15" key="1">
    <citation type="submission" date="2017-08" db="EMBL/GenBank/DDBJ databases">
        <title>Infants hospitalized years apart are colonized by the same room-sourced microbial strains.</title>
        <authorList>
            <person name="Brooks B."/>
            <person name="Olm M.R."/>
            <person name="Firek B.A."/>
            <person name="Baker R."/>
            <person name="Thomas B.C."/>
            <person name="Morowitz M.J."/>
            <person name="Banfield J.F."/>
        </authorList>
    </citation>
    <scope>NUCLEOTIDE SEQUENCE [LARGE SCALE GENOMIC DNA]</scope>
    <source>
        <strain evidence="14">S2_006_000_R2_64</strain>
    </source>
</reference>
<dbReference type="InterPro" id="IPR017750">
    <property type="entry name" value="ATPase_T1SS"/>
</dbReference>
<name>A0A2W5FLJ5_9BACT</name>
<feature type="transmembrane region" description="Helical" evidence="10">
    <location>
        <begin position="367"/>
        <end position="384"/>
    </location>
</feature>
<evidence type="ECO:0000256" key="1">
    <source>
        <dbReference type="ARBA" id="ARBA00004651"/>
    </source>
</evidence>
<organism evidence="14 15">
    <name type="scientific">Micavibrio aeruginosavorus</name>
    <dbReference type="NCBI Taxonomy" id="349221"/>
    <lineage>
        <taxon>Bacteria</taxon>
        <taxon>Pseudomonadati</taxon>
        <taxon>Bdellovibrionota</taxon>
        <taxon>Bdellovibrionia</taxon>
        <taxon>Bdellovibrionales</taxon>
        <taxon>Pseudobdellovibrionaceae</taxon>
        <taxon>Micavibrio</taxon>
    </lineage>
</organism>
<dbReference type="AlphaFoldDB" id="A0A2W5FLJ5"/>
<comment type="caution">
    <text evidence="14">The sequence shown here is derived from an EMBL/GenBank/DDBJ whole genome shotgun (WGS) entry which is preliminary data.</text>
</comment>
<dbReference type="NCBIfam" id="TIGR03375">
    <property type="entry name" value="type_I_sec_LssB"/>
    <property type="match status" value="1"/>
</dbReference>
<keyword evidence="7 10" id="KW-1133">Transmembrane helix</keyword>
<keyword evidence="2" id="KW-0813">Transport</keyword>
<dbReference type="GO" id="GO:0006508">
    <property type="term" value="P:proteolysis"/>
    <property type="evidence" value="ECO:0007669"/>
    <property type="project" value="InterPro"/>
</dbReference>
<feature type="region of interest" description="Disordered" evidence="9">
    <location>
        <begin position="1"/>
        <end position="45"/>
    </location>
</feature>
<evidence type="ECO:0000259" key="12">
    <source>
        <dbReference type="PROSITE" id="PS50929"/>
    </source>
</evidence>
<keyword evidence="5" id="KW-0547">Nucleotide-binding</keyword>
<feature type="compositionally biased region" description="Pro residues" evidence="9">
    <location>
        <begin position="1"/>
        <end position="11"/>
    </location>
</feature>
<feature type="transmembrane region" description="Helical" evidence="10">
    <location>
        <begin position="231"/>
        <end position="253"/>
    </location>
</feature>
<proteinExistence type="predicted"/>
<keyword evidence="3" id="KW-1003">Cell membrane</keyword>
<protein>
    <submittedName>
        <fullName evidence="14">Type I secretion system permease/ATPase</fullName>
    </submittedName>
</protein>
<dbReference type="InterPro" id="IPR003593">
    <property type="entry name" value="AAA+_ATPase"/>
</dbReference>
<evidence type="ECO:0000256" key="3">
    <source>
        <dbReference type="ARBA" id="ARBA00022475"/>
    </source>
</evidence>
<dbReference type="PROSITE" id="PS50929">
    <property type="entry name" value="ABC_TM1F"/>
    <property type="match status" value="1"/>
</dbReference>
<evidence type="ECO:0000256" key="10">
    <source>
        <dbReference type="SAM" id="Phobius"/>
    </source>
</evidence>
<dbReference type="PROSITE" id="PS50893">
    <property type="entry name" value="ABC_TRANSPORTER_2"/>
    <property type="match status" value="1"/>
</dbReference>
<dbReference type="GO" id="GO:0140359">
    <property type="term" value="F:ABC-type transporter activity"/>
    <property type="evidence" value="ECO:0007669"/>
    <property type="project" value="InterPro"/>
</dbReference>
<dbReference type="Pfam" id="PF00664">
    <property type="entry name" value="ABC_membrane"/>
    <property type="match status" value="1"/>
</dbReference>
<dbReference type="CDD" id="cd03245">
    <property type="entry name" value="ABCC_bacteriocin_exporters"/>
    <property type="match status" value="1"/>
</dbReference>
<dbReference type="SMART" id="SM00382">
    <property type="entry name" value="AAA"/>
    <property type="match status" value="1"/>
</dbReference>
<dbReference type="CDD" id="cd18587">
    <property type="entry name" value="ABC_6TM_LapB_like"/>
    <property type="match status" value="1"/>
</dbReference>
<dbReference type="InterPro" id="IPR027417">
    <property type="entry name" value="P-loop_NTPase"/>
</dbReference>
<keyword evidence="4 10" id="KW-0812">Transmembrane</keyword>
<dbReference type="PANTHER" id="PTHR24221">
    <property type="entry name" value="ATP-BINDING CASSETTE SUB-FAMILY B"/>
    <property type="match status" value="1"/>
</dbReference>
<dbReference type="PANTHER" id="PTHR24221:SF248">
    <property type="entry name" value="ABC TRANSPORTER TRANSMEMBRANE REGION"/>
    <property type="match status" value="1"/>
</dbReference>
<keyword evidence="6" id="KW-0067">ATP-binding</keyword>
<evidence type="ECO:0000256" key="6">
    <source>
        <dbReference type="ARBA" id="ARBA00022840"/>
    </source>
</evidence>
<evidence type="ECO:0000256" key="4">
    <source>
        <dbReference type="ARBA" id="ARBA00022692"/>
    </source>
</evidence>
<dbReference type="InterPro" id="IPR036640">
    <property type="entry name" value="ABC1_TM_sf"/>
</dbReference>
<evidence type="ECO:0000256" key="9">
    <source>
        <dbReference type="SAM" id="MobiDB-lite"/>
    </source>
</evidence>
<evidence type="ECO:0000256" key="8">
    <source>
        <dbReference type="ARBA" id="ARBA00023136"/>
    </source>
</evidence>
<evidence type="ECO:0000259" key="13">
    <source>
        <dbReference type="PROSITE" id="PS50990"/>
    </source>
</evidence>
<dbReference type="GO" id="GO:0008233">
    <property type="term" value="F:peptidase activity"/>
    <property type="evidence" value="ECO:0007669"/>
    <property type="project" value="InterPro"/>
</dbReference>
<dbReference type="Gene3D" id="3.40.50.300">
    <property type="entry name" value="P-loop containing nucleotide triphosphate hydrolases"/>
    <property type="match status" value="1"/>
</dbReference>
<keyword evidence="8 10" id="KW-0472">Membrane</keyword>
<dbReference type="Gene3D" id="1.20.1560.10">
    <property type="entry name" value="ABC transporter type 1, transmembrane domain"/>
    <property type="match status" value="1"/>
</dbReference>
<dbReference type="InterPro" id="IPR039421">
    <property type="entry name" value="Type_1_exporter"/>
</dbReference>
<dbReference type="Proteomes" id="UP000249739">
    <property type="component" value="Unassembled WGS sequence"/>
</dbReference>